<feature type="region of interest" description="Disordered" evidence="1">
    <location>
        <begin position="1"/>
        <end position="39"/>
    </location>
</feature>
<name>A0ABY7UAP2_9CORY</name>
<dbReference type="Proteomes" id="UP001220064">
    <property type="component" value="Chromosome"/>
</dbReference>
<feature type="compositionally biased region" description="Low complexity" evidence="1">
    <location>
        <begin position="1"/>
        <end position="13"/>
    </location>
</feature>
<protein>
    <submittedName>
        <fullName evidence="2">Uncharacterized protein</fullName>
    </submittedName>
</protein>
<feature type="compositionally biased region" description="Low complexity" evidence="1">
    <location>
        <begin position="25"/>
        <end position="39"/>
    </location>
</feature>
<organism evidence="2 3">
    <name type="scientific">Corynebacterium massiliense DSM 45435</name>
    <dbReference type="NCBI Taxonomy" id="1121364"/>
    <lineage>
        <taxon>Bacteria</taxon>
        <taxon>Bacillati</taxon>
        <taxon>Actinomycetota</taxon>
        <taxon>Actinomycetes</taxon>
        <taxon>Mycobacteriales</taxon>
        <taxon>Corynebacteriaceae</taxon>
        <taxon>Corynebacterium</taxon>
    </lineage>
</organism>
<dbReference type="RefSeq" id="WP_156831750.1">
    <property type="nucleotide sequence ID" value="NZ_ATVG01000001.1"/>
</dbReference>
<keyword evidence="3" id="KW-1185">Reference proteome</keyword>
<gene>
    <name evidence="2" type="ORF">CMASS_06920</name>
</gene>
<sequence length="280" mass="29940">MLAATTTCHTTAARPITSHPFPSGSSAPVASATAPPTADATAADLRGALRPVLTVTPADQTSGFADHYGSHTLATLPLARTLVTGFSVDRAASFISADEEPAPRQVPEFVPHDPHLLNHSDLDALDISIRQAWNLAAYNFITACRTDDNLRFWLRPAREYFASLLPAELVSESTSFAEVTGVQVAGIGGFATSWLAHPRAFAVLDEHLRGYLDTEQVVYLAPDRHTLVALPECGQSMAYTLAQWVGQHSAAAGSTTGAAADRLVDFPLVWANGFPREYLC</sequence>
<evidence type="ECO:0000313" key="3">
    <source>
        <dbReference type="Proteomes" id="UP001220064"/>
    </source>
</evidence>
<evidence type="ECO:0000256" key="1">
    <source>
        <dbReference type="SAM" id="MobiDB-lite"/>
    </source>
</evidence>
<evidence type="ECO:0000313" key="2">
    <source>
        <dbReference type="EMBL" id="WCZ32818.1"/>
    </source>
</evidence>
<dbReference type="EMBL" id="CP063189">
    <property type="protein sequence ID" value="WCZ32818.1"/>
    <property type="molecule type" value="Genomic_DNA"/>
</dbReference>
<accession>A0ABY7UAP2</accession>
<reference evidence="2 3" key="1">
    <citation type="submission" date="2020-10" db="EMBL/GenBank/DDBJ databases">
        <title>Complete genome sequence of Corynebacterium massiliense DSM 45435, type strain of Corynebacterium massiliense.</title>
        <authorList>
            <person name="Busche T."/>
            <person name="Kalinowski J."/>
            <person name="Ruckert C."/>
        </authorList>
    </citation>
    <scope>NUCLEOTIDE SEQUENCE [LARGE SCALE GENOMIC DNA]</scope>
    <source>
        <strain evidence="2 3">DSM 45435</strain>
    </source>
</reference>
<proteinExistence type="predicted"/>